<dbReference type="InterPro" id="IPR011008">
    <property type="entry name" value="Dimeric_a/b-barrel"/>
</dbReference>
<protein>
    <submittedName>
        <fullName evidence="2">DNA-binding Lrp family transcriptional regulator</fullName>
    </submittedName>
</protein>
<evidence type="ECO:0000259" key="1">
    <source>
        <dbReference type="Pfam" id="PF01037"/>
    </source>
</evidence>
<dbReference type="GO" id="GO:0003677">
    <property type="term" value="F:DNA binding"/>
    <property type="evidence" value="ECO:0007669"/>
    <property type="project" value="UniProtKB-KW"/>
</dbReference>
<name>A0A7W3PEI7_9MICO</name>
<dbReference type="Proteomes" id="UP000540568">
    <property type="component" value="Unassembled WGS sequence"/>
</dbReference>
<keyword evidence="3" id="KW-1185">Reference proteome</keyword>
<feature type="domain" description="Transcription regulator AsnC/Lrp ligand binding" evidence="1">
    <location>
        <begin position="6"/>
        <end position="76"/>
    </location>
</feature>
<proteinExistence type="predicted"/>
<sequence>MLTAIVLIDAETSRIPEVAQEVANIDGVSEVFSVTGKTDLVAIVRVPEHEQLAGVVSDTVNKVPGVLNTETLIAFRAFSKADLEQAFALGLDD</sequence>
<dbReference type="RefSeq" id="WP_182617676.1">
    <property type="nucleotide sequence ID" value="NZ_BAAATF010000003.1"/>
</dbReference>
<keyword evidence="2" id="KW-0238">DNA-binding</keyword>
<gene>
    <name evidence="2" type="ORF">FHX71_003027</name>
</gene>
<comment type="caution">
    <text evidence="2">The sequence shown here is derived from an EMBL/GenBank/DDBJ whole genome shotgun (WGS) entry which is preliminary data.</text>
</comment>
<evidence type="ECO:0000313" key="2">
    <source>
        <dbReference type="EMBL" id="MBA8809085.1"/>
    </source>
</evidence>
<dbReference type="EMBL" id="JACGWV010000001">
    <property type="protein sequence ID" value="MBA8809085.1"/>
    <property type="molecule type" value="Genomic_DNA"/>
</dbReference>
<dbReference type="Pfam" id="PF01037">
    <property type="entry name" value="AsnC_trans_reg"/>
    <property type="match status" value="1"/>
</dbReference>
<dbReference type="SUPFAM" id="SSF54909">
    <property type="entry name" value="Dimeric alpha+beta barrel"/>
    <property type="match status" value="1"/>
</dbReference>
<dbReference type="Gene3D" id="3.30.70.920">
    <property type="match status" value="1"/>
</dbReference>
<organism evidence="2 3">
    <name type="scientific">Promicromonospora sukumoe</name>
    <dbReference type="NCBI Taxonomy" id="88382"/>
    <lineage>
        <taxon>Bacteria</taxon>
        <taxon>Bacillati</taxon>
        <taxon>Actinomycetota</taxon>
        <taxon>Actinomycetes</taxon>
        <taxon>Micrococcales</taxon>
        <taxon>Promicromonosporaceae</taxon>
        <taxon>Promicromonospora</taxon>
    </lineage>
</organism>
<dbReference type="InterPro" id="IPR019887">
    <property type="entry name" value="Tscrpt_reg_AsnC/Lrp_C"/>
</dbReference>
<reference evidence="2 3" key="1">
    <citation type="submission" date="2020-07" db="EMBL/GenBank/DDBJ databases">
        <title>Sequencing the genomes of 1000 actinobacteria strains.</title>
        <authorList>
            <person name="Klenk H.-P."/>
        </authorList>
    </citation>
    <scope>NUCLEOTIDE SEQUENCE [LARGE SCALE GENOMIC DNA]</scope>
    <source>
        <strain evidence="2 3">DSM 44121</strain>
    </source>
</reference>
<accession>A0A7W3PEI7</accession>
<evidence type="ECO:0000313" key="3">
    <source>
        <dbReference type="Proteomes" id="UP000540568"/>
    </source>
</evidence>
<dbReference type="AlphaFoldDB" id="A0A7W3PEI7"/>